<dbReference type="EMBL" id="SJPJ01000001">
    <property type="protein sequence ID" value="TWT80318.1"/>
    <property type="molecule type" value="Genomic_DNA"/>
</dbReference>
<proteinExistence type="predicted"/>
<comment type="caution">
    <text evidence="1">The sequence shown here is derived from an EMBL/GenBank/DDBJ whole genome shotgun (WGS) entry which is preliminary data.</text>
</comment>
<evidence type="ECO:0000313" key="2">
    <source>
        <dbReference type="Proteomes" id="UP000315010"/>
    </source>
</evidence>
<gene>
    <name evidence="1" type="ORF">CA13_17310</name>
</gene>
<name>A0A5C5YYY6_9BACT</name>
<dbReference type="AlphaFoldDB" id="A0A5C5YYY6"/>
<reference evidence="1 2" key="1">
    <citation type="submission" date="2019-02" db="EMBL/GenBank/DDBJ databases">
        <title>Deep-cultivation of Planctomycetes and their phenomic and genomic characterization uncovers novel biology.</title>
        <authorList>
            <person name="Wiegand S."/>
            <person name="Jogler M."/>
            <person name="Boedeker C."/>
            <person name="Pinto D."/>
            <person name="Vollmers J."/>
            <person name="Rivas-Marin E."/>
            <person name="Kohn T."/>
            <person name="Peeters S.H."/>
            <person name="Heuer A."/>
            <person name="Rast P."/>
            <person name="Oberbeckmann S."/>
            <person name="Bunk B."/>
            <person name="Jeske O."/>
            <person name="Meyerdierks A."/>
            <person name="Storesund J.E."/>
            <person name="Kallscheuer N."/>
            <person name="Luecker S."/>
            <person name="Lage O.M."/>
            <person name="Pohl T."/>
            <person name="Merkel B.J."/>
            <person name="Hornburger P."/>
            <person name="Mueller R.-W."/>
            <person name="Bruemmer F."/>
            <person name="Labrenz M."/>
            <person name="Spormann A.M."/>
            <person name="Op Den Camp H."/>
            <person name="Overmann J."/>
            <person name="Amann R."/>
            <person name="Jetten M.S.M."/>
            <person name="Mascher T."/>
            <person name="Medema M.H."/>
            <person name="Devos D.P."/>
            <person name="Kaster A.-K."/>
            <person name="Ovreas L."/>
            <person name="Rohde M."/>
            <person name="Galperin M.Y."/>
            <person name="Jogler C."/>
        </authorList>
    </citation>
    <scope>NUCLEOTIDE SEQUENCE [LARGE SCALE GENOMIC DNA]</scope>
    <source>
        <strain evidence="1 2">CA13</strain>
    </source>
</reference>
<sequence>MSVSESWWKTTSRRHLNSIAKQPLEYPAQLIAQDKRRSGQTALRTNGDQDKLVAVEVAIHADEPFDATAYNDNVIDFIRLRFSIDQSRAPQKR</sequence>
<accession>A0A5C5YYY6</accession>
<dbReference type="Proteomes" id="UP000315010">
    <property type="component" value="Unassembled WGS sequence"/>
</dbReference>
<keyword evidence="2" id="KW-1185">Reference proteome</keyword>
<protein>
    <submittedName>
        <fullName evidence="1">Uncharacterized protein</fullName>
    </submittedName>
</protein>
<organism evidence="1 2">
    <name type="scientific">Novipirellula herctigrandis</name>
    <dbReference type="NCBI Taxonomy" id="2527986"/>
    <lineage>
        <taxon>Bacteria</taxon>
        <taxon>Pseudomonadati</taxon>
        <taxon>Planctomycetota</taxon>
        <taxon>Planctomycetia</taxon>
        <taxon>Pirellulales</taxon>
        <taxon>Pirellulaceae</taxon>
        <taxon>Novipirellula</taxon>
    </lineage>
</organism>
<evidence type="ECO:0000313" key="1">
    <source>
        <dbReference type="EMBL" id="TWT80318.1"/>
    </source>
</evidence>